<comment type="caution">
    <text evidence="3">The sequence shown here is derived from an EMBL/GenBank/DDBJ whole genome shotgun (WGS) entry which is preliminary data.</text>
</comment>
<evidence type="ECO:0000313" key="3">
    <source>
        <dbReference type="EMBL" id="KAJ4826731.1"/>
    </source>
</evidence>
<feature type="compositionally biased region" description="Basic and acidic residues" evidence="1">
    <location>
        <begin position="23"/>
        <end position="33"/>
    </location>
</feature>
<gene>
    <name evidence="3" type="ORF">Tsubulata_021000</name>
</gene>
<proteinExistence type="predicted"/>
<reference evidence="3" key="2">
    <citation type="journal article" date="2023" name="Plants (Basel)">
        <title>Annotation of the Turnera subulata (Passifloraceae) Draft Genome Reveals the S-Locus Evolved after the Divergence of Turneroideae from Passifloroideae in a Stepwise Manner.</title>
        <authorList>
            <person name="Henning P.M."/>
            <person name="Roalson E.H."/>
            <person name="Mir W."/>
            <person name="McCubbin A.G."/>
            <person name="Shore J.S."/>
        </authorList>
    </citation>
    <scope>NUCLEOTIDE SEQUENCE</scope>
    <source>
        <strain evidence="3">F60SS</strain>
    </source>
</reference>
<accession>A0A9Q0FAB4</accession>
<name>A0A9Q0FAB4_9ROSI</name>
<sequence length="321" mass="35063">MLGTNPKTLKNPFWVQPKPKNRANSDRSERILHPQEPGGLSDRPGLRVSVIPVEPDGPVQGGFRVIDLDHNYFLVKLAGSSNYIRALACGPWIVLDHYLTVEPWQPNFELATHKTEMCVDGIWYSILYENVPQLYFEYGRIGHMMARCAATVPANFMPESNGSAIALQAWMCRPRLLILFKLSARFRGGIRRHALLLNMFSALADVAEPIATVVASPSTTLGSMGVVSGGSNSIVKVVVGNDMAKAVIEALKAGQKRRKGKAKVGEVAQPVLKWSGVLAEAVPIPVVFQANPIGRLRHLLLYRLLRAPDGGNSLSNLEVAG</sequence>
<feature type="domain" description="DUF4283" evidence="2">
    <location>
        <begin position="61"/>
        <end position="110"/>
    </location>
</feature>
<evidence type="ECO:0000259" key="2">
    <source>
        <dbReference type="Pfam" id="PF14111"/>
    </source>
</evidence>
<evidence type="ECO:0000256" key="1">
    <source>
        <dbReference type="SAM" id="MobiDB-lite"/>
    </source>
</evidence>
<dbReference type="EMBL" id="JAKUCV010006596">
    <property type="protein sequence ID" value="KAJ4826731.1"/>
    <property type="molecule type" value="Genomic_DNA"/>
</dbReference>
<dbReference type="AlphaFoldDB" id="A0A9Q0FAB4"/>
<keyword evidence="4" id="KW-1185">Reference proteome</keyword>
<organism evidence="3 4">
    <name type="scientific">Turnera subulata</name>
    <dbReference type="NCBI Taxonomy" id="218843"/>
    <lineage>
        <taxon>Eukaryota</taxon>
        <taxon>Viridiplantae</taxon>
        <taxon>Streptophyta</taxon>
        <taxon>Embryophyta</taxon>
        <taxon>Tracheophyta</taxon>
        <taxon>Spermatophyta</taxon>
        <taxon>Magnoliopsida</taxon>
        <taxon>eudicotyledons</taxon>
        <taxon>Gunneridae</taxon>
        <taxon>Pentapetalae</taxon>
        <taxon>rosids</taxon>
        <taxon>fabids</taxon>
        <taxon>Malpighiales</taxon>
        <taxon>Passifloraceae</taxon>
        <taxon>Turnera</taxon>
    </lineage>
</organism>
<evidence type="ECO:0000313" key="4">
    <source>
        <dbReference type="Proteomes" id="UP001141552"/>
    </source>
</evidence>
<reference evidence="3" key="1">
    <citation type="submission" date="2022-02" db="EMBL/GenBank/DDBJ databases">
        <authorList>
            <person name="Henning P.M."/>
            <person name="McCubbin A.G."/>
            <person name="Shore J.S."/>
        </authorList>
    </citation>
    <scope>NUCLEOTIDE SEQUENCE</scope>
    <source>
        <strain evidence="3">F60SS</strain>
        <tissue evidence="3">Leaves</tissue>
    </source>
</reference>
<dbReference type="Proteomes" id="UP001141552">
    <property type="component" value="Unassembled WGS sequence"/>
</dbReference>
<feature type="region of interest" description="Disordered" evidence="1">
    <location>
        <begin position="1"/>
        <end position="45"/>
    </location>
</feature>
<dbReference type="Pfam" id="PF14111">
    <property type="entry name" value="DUF4283"/>
    <property type="match status" value="1"/>
</dbReference>
<protein>
    <recommendedName>
        <fullName evidence="2">DUF4283 domain-containing protein</fullName>
    </recommendedName>
</protein>
<dbReference type="InterPro" id="IPR025558">
    <property type="entry name" value="DUF4283"/>
</dbReference>